<protein>
    <submittedName>
        <fullName evidence="2">Roadblock/LC7 domain protein</fullName>
    </submittedName>
</protein>
<dbReference type="Pfam" id="PF03259">
    <property type="entry name" value="Robl_LC7"/>
    <property type="match status" value="1"/>
</dbReference>
<organism evidence="2 3">
    <name type="scientific">Calidithermus terrae</name>
    <dbReference type="NCBI Taxonomy" id="1408545"/>
    <lineage>
        <taxon>Bacteria</taxon>
        <taxon>Thermotogati</taxon>
        <taxon>Deinococcota</taxon>
        <taxon>Deinococci</taxon>
        <taxon>Thermales</taxon>
        <taxon>Thermaceae</taxon>
        <taxon>Calidithermus</taxon>
    </lineage>
</organism>
<evidence type="ECO:0000259" key="1">
    <source>
        <dbReference type="SMART" id="SM00960"/>
    </source>
</evidence>
<dbReference type="InterPro" id="IPR004942">
    <property type="entry name" value="Roadblock/LAMTOR2_dom"/>
</dbReference>
<dbReference type="SMART" id="SM00960">
    <property type="entry name" value="Robl_LC7"/>
    <property type="match status" value="1"/>
</dbReference>
<keyword evidence="3" id="KW-1185">Reference proteome</keyword>
<gene>
    <name evidence="2" type="ORF">Mterra_02464</name>
</gene>
<sequence length="110" mass="11711">MKMLESLVPLGVRRAVLTGSDGLVIESVGRGGPSAEILAVELANLTRALGNTARQMGGELRRFTLATDDQEILAVVFEGYCLGALLERGGDRKGVGNELSRLALRLAEQM</sequence>
<feature type="domain" description="Roadblock/LAMTOR2" evidence="1">
    <location>
        <begin position="1"/>
        <end position="86"/>
    </location>
</feature>
<reference evidence="2 3" key="1">
    <citation type="submission" date="2018-08" db="EMBL/GenBank/DDBJ databases">
        <title>Meiothermus terrae DSM 26712 genome sequencing project.</title>
        <authorList>
            <person name="Da Costa M.S."/>
            <person name="Albuquerque L."/>
            <person name="Raposo P."/>
            <person name="Froufe H.J.C."/>
            <person name="Barroso C.S."/>
            <person name="Egas C."/>
        </authorList>
    </citation>
    <scope>NUCLEOTIDE SEQUENCE [LARGE SCALE GENOMIC DNA]</scope>
    <source>
        <strain evidence="2 3">DSM 26712</strain>
    </source>
</reference>
<dbReference type="Gene3D" id="3.30.450.30">
    <property type="entry name" value="Dynein light chain 2a, cytoplasmic"/>
    <property type="match status" value="1"/>
</dbReference>
<dbReference type="AlphaFoldDB" id="A0A399EE87"/>
<dbReference type="Proteomes" id="UP000265715">
    <property type="component" value="Unassembled WGS sequence"/>
</dbReference>
<dbReference type="SUPFAM" id="SSF103196">
    <property type="entry name" value="Roadblock/LC7 domain"/>
    <property type="match status" value="1"/>
</dbReference>
<dbReference type="RefSeq" id="WP_027892677.1">
    <property type="nucleotide sequence ID" value="NZ_QXDL01000104.1"/>
</dbReference>
<evidence type="ECO:0000313" key="3">
    <source>
        <dbReference type="Proteomes" id="UP000265715"/>
    </source>
</evidence>
<accession>A0A399EE87</accession>
<evidence type="ECO:0000313" key="2">
    <source>
        <dbReference type="EMBL" id="RIH82954.1"/>
    </source>
</evidence>
<dbReference type="OrthoDB" id="32664at2"/>
<proteinExistence type="predicted"/>
<name>A0A399EE87_9DEIN</name>
<dbReference type="EMBL" id="QXDL01000104">
    <property type="protein sequence ID" value="RIH82954.1"/>
    <property type="molecule type" value="Genomic_DNA"/>
</dbReference>
<comment type="caution">
    <text evidence="2">The sequence shown here is derived from an EMBL/GenBank/DDBJ whole genome shotgun (WGS) entry which is preliminary data.</text>
</comment>